<protein>
    <submittedName>
        <fullName evidence="1">Pentatricopeptide repeat-containing protein</fullName>
    </submittedName>
</protein>
<evidence type="ECO:0000313" key="1">
    <source>
        <dbReference type="EMBL" id="KAK7846026.1"/>
    </source>
</evidence>
<feature type="non-terminal residue" evidence="1">
    <location>
        <position position="119"/>
    </location>
</feature>
<reference evidence="1 2" key="1">
    <citation type="journal article" date="2018" name="Sci. Data">
        <title>The draft genome sequence of cork oak.</title>
        <authorList>
            <person name="Ramos A.M."/>
            <person name="Usie A."/>
            <person name="Barbosa P."/>
            <person name="Barros P.M."/>
            <person name="Capote T."/>
            <person name="Chaves I."/>
            <person name="Simoes F."/>
            <person name="Abreu I."/>
            <person name="Carrasquinho I."/>
            <person name="Faro C."/>
            <person name="Guimaraes J.B."/>
            <person name="Mendonca D."/>
            <person name="Nobrega F."/>
            <person name="Rodrigues L."/>
            <person name="Saibo N.J.M."/>
            <person name="Varela M.C."/>
            <person name="Egas C."/>
            <person name="Matos J."/>
            <person name="Miguel C.M."/>
            <person name="Oliveira M.M."/>
            <person name="Ricardo C.P."/>
            <person name="Goncalves S."/>
        </authorList>
    </citation>
    <scope>NUCLEOTIDE SEQUENCE [LARGE SCALE GENOMIC DNA]</scope>
    <source>
        <strain evidence="2">cv. HL8</strain>
    </source>
</reference>
<accession>A0AAW0L5Z2</accession>
<gene>
    <name evidence="1" type="ORF">CFP56_008478</name>
</gene>
<dbReference type="Proteomes" id="UP000237347">
    <property type="component" value="Unassembled WGS sequence"/>
</dbReference>
<dbReference type="EMBL" id="PKMF04000161">
    <property type="protein sequence ID" value="KAK7846026.1"/>
    <property type="molecule type" value="Genomic_DNA"/>
</dbReference>
<sequence length="119" mass="13453">MNNALKKEGMIEMAHKLRGMMSSVPHSMKLPNAYSRDRDARTTSIMRKAKGMSDLLKTCKDPREFKYHNSSENAVSIVNRLPPYDGAFSSGNHAPQHTVEDCMAIINTPRFIDMLNLIQ</sequence>
<organism evidence="1 2">
    <name type="scientific">Quercus suber</name>
    <name type="common">Cork oak</name>
    <dbReference type="NCBI Taxonomy" id="58331"/>
    <lineage>
        <taxon>Eukaryota</taxon>
        <taxon>Viridiplantae</taxon>
        <taxon>Streptophyta</taxon>
        <taxon>Embryophyta</taxon>
        <taxon>Tracheophyta</taxon>
        <taxon>Spermatophyta</taxon>
        <taxon>Magnoliopsida</taxon>
        <taxon>eudicotyledons</taxon>
        <taxon>Gunneridae</taxon>
        <taxon>Pentapetalae</taxon>
        <taxon>rosids</taxon>
        <taxon>fabids</taxon>
        <taxon>Fagales</taxon>
        <taxon>Fagaceae</taxon>
        <taxon>Quercus</taxon>
    </lineage>
</organism>
<proteinExistence type="predicted"/>
<keyword evidence="2" id="KW-1185">Reference proteome</keyword>
<name>A0AAW0L5Z2_QUESU</name>
<dbReference type="AlphaFoldDB" id="A0AAW0L5Z2"/>
<evidence type="ECO:0000313" key="2">
    <source>
        <dbReference type="Proteomes" id="UP000237347"/>
    </source>
</evidence>
<comment type="caution">
    <text evidence="1">The sequence shown here is derived from an EMBL/GenBank/DDBJ whole genome shotgun (WGS) entry which is preliminary data.</text>
</comment>